<evidence type="ECO:0000256" key="1">
    <source>
        <dbReference type="SAM" id="MobiDB-lite"/>
    </source>
</evidence>
<proteinExistence type="predicted"/>
<accession>A0A6J4RE63</accession>
<organism evidence="3">
    <name type="scientific">uncultured Solirubrobacteraceae bacterium</name>
    <dbReference type="NCBI Taxonomy" id="1162706"/>
    <lineage>
        <taxon>Bacteria</taxon>
        <taxon>Bacillati</taxon>
        <taxon>Actinomycetota</taxon>
        <taxon>Thermoleophilia</taxon>
        <taxon>Solirubrobacterales</taxon>
        <taxon>Solirubrobacteraceae</taxon>
        <taxon>environmental samples</taxon>
    </lineage>
</organism>
<protein>
    <submittedName>
        <fullName evidence="3">Uncharacterized protein</fullName>
    </submittedName>
</protein>
<dbReference type="EMBL" id="CADCVL010000131">
    <property type="protein sequence ID" value="CAA9471425.1"/>
    <property type="molecule type" value="Genomic_DNA"/>
</dbReference>
<dbReference type="AlphaFoldDB" id="A0A6J4RE63"/>
<feature type="region of interest" description="Disordered" evidence="1">
    <location>
        <begin position="1"/>
        <end position="64"/>
    </location>
</feature>
<reference evidence="3" key="1">
    <citation type="submission" date="2020-02" db="EMBL/GenBank/DDBJ databases">
        <authorList>
            <person name="Meier V. D."/>
        </authorList>
    </citation>
    <scope>NUCLEOTIDE SEQUENCE</scope>
    <source>
        <strain evidence="3">AVDCRST_MAG65</strain>
    </source>
</reference>
<keyword evidence="2" id="KW-1133">Transmembrane helix</keyword>
<keyword evidence="2" id="KW-0472">Membrane</keyword>
<feature type="transmembrane region" description="Helical" evidence="2">
    <location>
        <begin position="65"/>
        <end position="84"/>
    </location>
</feature>
<gene>
    <name evidence="3" type="ORF">AVDCRST_MAG65-793</name>
</gene>
<evidence type="ECO:0000313" key="3">
    <source>
        <dbReference type="EMBL" id="CAA9471425.1"/>
    </source>
</evidence>
<sequence length="97" mass="10291">MVRPPVPAASADPRTDTSQPPTGRRRGGRHLAPSPHEGSAPMTRHDAQPRRNRARRRSQDMRGQTVVAASALAGGCLAVVALWMTASGASTTRIATR</sequence>
<name>A0A6J4RE63_9ACTN</name>
<evidence type="ECO:0000256" key="2">
    <source>
        <dbReference type="SAM" id="Phobius"/>
    </source>
</evidence>
<keyword evidence="2" id="KW-0812">Transmembrane</keyword>